<reference evidence="7" key="1">
    <citation type="submission" date="2020-02" db="EMBL/GenBank/DDBJ databases">
        <authorList>
            <person name="Meier V. D."/>
        </authorList>
    </citation>
    <scope>NUCLEOTIDE SEQUENCE</scope>
    <source>
        <strain evidence="7">AVDCRST_MAG75</strain>
    </source>
</reference>
<evidence type="ECO:0000259" key="6">
    <source>
        <dbReference type="SMART" id="SM00388"/>
    </source>
</evidence>
<proteinExistence type="predicted"/>
<comment type="catalytic activity">
    <reaction evidence="1">
        <text>ATP + protein L-histidine = ADP + protein N-phospho-L-histidine.</text>
        <dbReference type="EC" id="2.7.13.3"/>
    </reaction>
</comment>
<keyword evidence="4" id="KW-0597">Phosphoprotein</keyword>
<sequence>MNGVIGMTSLLADTDLDLEQREYTQVIRASGESLLAIINDILDFSTIEAGQLDLEAQPFDVATCVEDALDVVAPLAAVKGLEILHESQEMCLLRYYKTPGCDRSWSTCNAVKFTRAGKMMWGCRAKLLTHDSCALHGRRPGDRYQRRPDEACVRAFRHLAARGQPRDLVDRSAGRRLKITAADGLALAIPNPG</sequence>
<dbReference type="AlphaFoldDB" id="A0A6J4PJK6"/>
<evidence type="ECO:0000256" key="2">
    <source>
        <dbReference type="ARBA" id="ARBA00004236"/>
    </source>
</evidence>
<dbReference type="SUPFAM" id="SSF55874">
    <property type="entry name" value="ATPase domain of HSP90 chaperone/DNA topoisomerase II/histidine kinase"/>
    <property type="match status" value="1"/>
</dbReference>
<dbReference type="InterPro" id="IPR003661">
    <property type="entry name" value="HisK_dim/P_dom"/>
</dbReference>
<dbReference type="Gene3D" id="1.10.287.130">
    <property type="match status" value="1"/>
</dbReference>
<name>A0A6J4PJK6_9ACTN</name>
<feature type="domain" description="Signal transduction histidine kinase dimerisation/phosphoacceptor" evidence="6">
    <location>
        <begin position="1"/>
        <end position="50"/>
    </location>
</feature>
<dbReference type="SMART" id="SM00388">
    <property type="entry name" value="HisKA"/>
    <property type="match status" value="1"/>
</dbReference>
<dbReference type="SUPFAM" id="SSF47384">
    <property type="entry name" value="Homodimeric domain of signal transducing histidine kinase"/>
    <property type="match status" value="1"/>
</dbReference>
<dbReference type="CDD" id="cd00082">
    <property type="entry name" value="HisKA"/>
    <property type="match status" value="1"/>
</dbReference>
<evidence type="ECO:0000313" key="7">
    <source>
        <dbReference type="EMBL" id="CAA9416439.1"/>
    </source>
</evidence>
<gene>
    <name evidence="7" type="ORF">AVDCRST_MAG75-3136</name>
</gene>
<dbReference type="GO" id="GO:0000155">
    <property type="term" value="F:phosphorelay sensor kinase activity"/>
    <property type="evidence" value="ECO:0007669"/>
    <property type="project" value="InterPro"/>
</dbReference>
<evidence type="ECO:0000256" key="1">
    <source>
        <dbReference type="ARBA" id="ARBA00000085"/>
    </source>
</evidence>
<protein>
    <recommendedName>
        <fullName evidence="3">histidine kinase</fullName>
        <ecNumber evidence="3">2.7.13.3</ecNumber>
    </recommendedName>
</protein>
<dbReference type="EMBL" id="CADCUO010000226">
    <property type="protein sequence ID" value="CAA9416439.1"/>
    <property type="molecule type" value="Genomic_DNA"/>
</dbReference>
<organism evidence="7">
    <name type="scientific">uncultured Propionibacteriaceae bacterium</name>
    <dbReference type="NCBI Taxonomy" id="257457"/>
    <lineage>
        <taxon>Bacteria</taxon>
        <taxon>Bacillati</taxon>
        <taxon>Actinomycetota</taxon>
        <taxon>Actinomycetes</taxon>
        <taxon>Propionibacteriales</taxon>
        <taxon>Propionibacteriaceae</taxon>
        <taxon>environmental samples</taxon>
    </lineage>
</organism>
<keyword evidence="5" id="KW-0902">Two-component regulatory system</keyword>
<evidence type="ECO:0000256" key="4">
    <source>
        <dbReference type="ARBA" id="ARBA00022553"/>
    </source>
</evidence>
<dbReference type="EC" id="2.7.13.3" evidence="3"/>
<comment type="subcellular location">
    <subcellularLocation>
        <location evidence="2">Cell membrane</location>
    </subcellularLocation>
</comment>
<dbReference type="PANTHER" id="PTHR45339">
    <property type="entry name" value="HYBRID SIGNAL TRANSDUCTION HISTIDINE KINASE J"/>
    <property type="match status" value="1"/>
</dbReference>
<accession>A0A6J4PJK6</accession>
<evidence type="ECO:0000256" key="5">
    <source>
        <dbReference type="ARBA" id="ARBA00023012"/>
    </source>
</evidence>
<dbReference type="Pfam" id="PF00512">
    <property type="entry name" value="HisKA"/>
    <property type="match status" value="1"/>
</dbReference>
<evidence type="ECO:0000256" key="3">
    <source>
        <dbReference type="ARBA" id="ARBA00012438"/>
    </source>
</evidence>
<dbReference type="PANTHER" id="PTHR45339:SF1">
    <property type="entry name" value="HYBRID SIGNAL TRANSDUCTION HISTIDINE KINASE J"/>
    <property type="match status" value="1"/>
</dbReference>
<dbReference type="InterPro" id="IPR036097">
    <property type="entry name" value="HisK_dim/P_sf"/>
</dbReference>
<dbReference type="GO" id="GO:0005886">
    <property type="term" value="C:plasma membrane"/>
    <property type="evidence" value="ECO:0007669"/>
    <property type="project" value="UniProtKB-SubCell"/>
</dbReference>
<dbReference type="InterPro" id="IPR036890">
    <property type="entry name" value="HATPase_C_sf"/>
</dbReference>